<accession>A0A4V6A5B9</accession>
<proteinExistence type="inferred from homology"/>
<feature type="chain" id="PRO_5021019081" evidence="3">
    <location>
        <begin position="25"/>
        <end position="458"/>
    </location>
</feature>
<name>A0A4V6A5B9_STECR</name>
<dbReference type="OrthoDB" id="10261598at2759"/>
<keyword evidence="3" id="KW-0732">Signal</keyword>
<feature type="signal peptide" evidence="3">
    <location>
        <begin position="1"/>
        <end position="24"/>
    </location>
</feature>
<sequence>MMSVSFLLLLFSVIFLLLLTGSAAFSCKGDDGKDVSWFVIEAMQKINEKKFSQDVLPNPNVDLSMIPSEMLRGARYLYADKDHPTPTLSMHALDSKTSGSLPQTMTQHYSAYRSNADHFFIKWNDEMEKSKKILSSMPEWEEVFLGAGKCRKENGHLKGYLFGSETEGTFVLILVSTPTFGRRTIYKYSEHALRNAQQLVCLTLSRQQAPTVLNALYLMNAGINRASIPPWLLQGNNYFEIFNDATQREKFWALPANTPNLKTNTLTTIDGTNFRWFVKPGTATEGNDIYRMVAENLGTSLWVRTWKTKTKDTKKCNTAQQLMNIHQMSFLAKINDKTTVNITPATGKDHTKECYSTDPTKPWVCWCDLNREKSQYCRGGGCLCLEHGILWKYYTDSILRKDVCAANEPPLLQELLDENVDEDENVREDEDKDEDSFIVRINLTYQVVADSGQRKEEL</sequence>
<keyword evidence="2" id="KW-0378">Hydrolase</keyword>
<evidence type="ECO:0000256" key="2">
    <source>
        <dbReference type="ARBA" id="ARBA00022801"/>
    </source>
</evidence>
<evidence type="ECO:0000256" key="3">
    <source>
        <dbReference type="SAM" id="SignalP"/>
    </source>
</evidence>
<dbReference type="GO" id="GO:0006309">
    <property type="term" value="P:apoptotic DNA fragmentation"/>
    <property type="evidence" value="ECO:0007669"/>
    <property type="project" value="TreeGrafter"/>
</dbReference>
<dbReference type="InterPro" id="IPR004947">
    <property type="entry name" value="DNase_II"/>
</dbReference>
<dbReference type="PANTHER" id="PTHR10858">
    <property type="entry name" value="DEOXYRIBONUCLEASE II"/>
    <property type="match status" value="1"/>
</dbReference>
<dbReference type="STRING" id="34508.A0A4V6A5B9"/>
<reference evidence="4 5" key="2">
    <citation type="journal article" date="2019" name="G3 (Bethesda)">
        <title>Hybrid Assembly of the Genome of the Entomopathogenic Nematode Steinernema carpocapsae Identifies the X-Chromosome.</title>
        <authorList>
            <person name="Serra L."/>
            <person name="Macchietto M."/>
            <person name="Macias-Munoz A."/>
            <person name="McGill C.J."/>
            <person name="Rodriguez I.M."/>
            <person name="Rodriguez B."/>
            <person name="Murad R."/>
            <person name="Mortazavi A."/>
        </authorList>
    </citation>
    <scope>NUCLEOTIDE SEQUENCE [LARGE SCALE GENOMIC DNA]</scope>
    <source>
        <strain evidence="4 5">ALL</strain>
    </source>
</reference>
<dbReference type="Pfam" id="PF03265">
    <property type="entry name" value="DNase_II"/>
    <property type="match status" value="1"/>
</dbReference>
<comment type="caution">
    <text evidence="4">The sequence shown here is derived from an EMBL/GenBank/DDBJ whole genome shotgun (WGS) entry which is preliminary data.</text>
</comment>
<dbReference type="Proteomes" id="UP000298663">
    <property type="component" value="Unassembled WGS sequence"/>
</dbReference>
<dbReference type="PANTHER" id="PTHR10858:SF30">
    <property type="entry name" value="CELL-DEATH-RELATED NUCLEASE 7"/>
    <property type="match status" value="1"/>
</dbReference>
<comment type="similarity">
    <text evidence="1">Belongs to the DNase II family.</text>
</comment>
<gene>
    <name evidence="4" type="ORF">L596_013792</name>
</gene>
<dbReference type="AlphaFoldDB" id="A0A4V6A5B9"/>
<evidence type="ECO:0000256" key="1">
    <source>
        <dbReference type="ARBA" id="ARBA00007527"/>
    </source>
</evidence>
<protein>
    <submittedName>
        <fullName evidence="4">Uncharacterized protein</fullName>
    </submittedName>
</protein>
<organism evidence="4 5">
    <name type="scientific">Steinernema carpocapsae</name>
    <name type="common">Entomopathogenic nematode</name>
    <dbReference type="NCBI Taxonomy" id="34508"/>
    <lineage>
        <taxon>Eukaryota</taxon>
        <taxon>Metazoa</taxon>
        <taxon>Ecdysozoa</taxon>
        <taxon>Nematoda</taxon>
        <taxon>Chromadorea</taxon>
        <taxon>Rhabditida</taxon>
        <taxon>Tylenchina</taxon>
        <taxon>Panagrolaimomorpha</taxon>
        <taxon>Strongyloidoidea</taxon>
        <taxon>Steinernematidae</taxon>
        <taxon>Steinernema</taxon>
    </lineage>
</organism>
<dbReference type="GO" id="GO:0004531">
    <property type="term" value="F:deoxyribonuclease II activity"/>
    <property type="evidence" value="ECO:0007669"/>
    <property type="project" value="InterPro"/>
</dbReference>
<evidence type="ECO:0000313" key="5">
    <source>
        <dbReference type="Proteomes" id="UP000298663"/>
    </source>
</evidence>
<evidence type="ECO:0000313" key="4">
    <source>
        <dbReference type="EMBL" id="TKR89735.1"/>
    </source>
</evidence>
<keyword evidence="5" id="KW-1185">Reference proteome</keyword>
<dbReference type="EMBL" id="AZBU02000003">
    <property type="protein sequence ID" value="TKR89735.1"/>
    <property type="molecule type" value="Genomic_DNA"/>
</dbReference>
<reference evidence="4 5" key="1">
    <citation type="journal article" date="2015" name="Genome Biol.">
        <title>Comparative genomics of Steinernema reveals deeply conserved gene regulatory networks.</title>
        <authorList>
            <person name="Dillman A.R."/>
            <person name="Macchietto M."/>
            <person name="Porter C.F."/>
            <person name="Rogers A."/>
            <person name="Williams B."/>
            <person name="Antoshechkin I."/>
            <person name="Lee M.M."/>
            <person name="Goodwin Z."/>
            <person name="Lu X."/>
            <person name="Lewis E.E."/>
            <person name="Goodrich-Blair H."/>
            <person name="Stock S.P."/>
            <person name="Adams B.J."/>
            <person name="Sternberg P.W."/>
            <person name="Mortazavi A."/>
        </authorList>
    </citation>
    <scope>NUCLEOTIDE SEQUENCE [LARGE SCALE GENOMIC DNA]</scope>
    <source>
        <strain evidence="4 5">ALL</strain>
    </source>
</reference>